<keyword evidence="2" id="KW-1185">Reference proteome</keyword>
<sequence>MSESNLAFECRRCGHCCEGQGGIILTEQDVERLRTHLGLAREEFLTLAVEFKSERNRLRTGPDGYCIYYRQDLHGCGIHPARPDICRAWPFFRGNLLDRLSWEMVQDYCPGVNSTVSHAEFVRQGQAYLRNCGLVAVGKDAPAALRPI</sequence>
<evidence type="ECO:0000313" key="1">
    <source>
        <dbReference type="EMBL" id="EGJ51220.1"/>
    </source>
</evidence>
<evidence type="ECO:0008006" key="3">
    <source>
        <dbReference type="Google" id="ProtNLM"/>
    </source>
</evidence>
<dbReference type="PANTHER" id="PTHR35866:SF1">
    <property type="entry name" value="YKGJ FAMILY CYSTEINE CLUSTER PROTEIN"/>
    <property type="match status" value="1"/>
</dbReference>
<dbReference type="Pfam" id="PF03692">
    <property type="entry name" value="CxxCxxCC"/>
    <property type="match status" value="1"/>
</dbReference>
<dbReference type="eggNOG" id="COG0727">
    <property type="taxonomic scope" value="Bacteria"/>
</dbReference>
<reference evidence="1 2" key="1">
    <citation type="journal article" date="2011" name="J. Bacteriol.">
        <title>Genome sequence of the mercury-methylating and pleomorphic Desulfovibrio africanus Strain Walvis Bay.</title>
        <authorList>
            <person name="Brown S.D."/>
            <person name="Wall J.D."/>
            <person name="Kucken A.M."/>
            <person name="Gilmour C.C."/>
            <person name="Podar M."/>
            <person name="Brandt C.C."/>
            <person name="Teshima H."/>
            <person name="Detter J.C."/>
            <person name="Han C.S."/>
            <person name="Land M.L."/>
            <person name="Lucas S."/>
            <person name="Han J."/>
            <person name="Pennacchio L."/>
            <person name="Nolan M."/>
            <person name="Pitluck S."/>
            <person name="Woyke T."/>
            <person name="Goodwin L."/>
            <person name="Palumbo A.V."/>
            <person name="Elias D.A."/>
        </authorList>
    </citation>
    <scope>NUCLEOTIDE SEQUENCE [LARGE SCALE GENOMIC DNA]</scope>
    <source>
        <strain evidence="1 2">Walvis Bay</strain>
    </source>
</reference>
<evidence type="ECO:0000313" key="2">
    <source>
        <dbReference type="Proteomes" id="UP000007844"/>
    </source>
</evidence>
<dbReference type="HOGENOM" id="CLU_125010_0_0_7"/>
<dbReference type="PANTHER" id="PTHR35866">
    <property type="entry name" value="PUTATIVE-RELATED"/>
    <property type="match status" value="1"/>
</dbReference>
<accession>F3Z1T5</accession>
<dbReference type="RefSeq" id="WP_014260878.1">
    <property type="nucleotide sequence ID" value="NC_016629.1"/>
</dbReference>
<dbReference type="STRING" id="690850.Desaf_2912"/>
<protein>
    <recommendedName>
        <fullName evidence="3">Fe-S oxidoreductase</fullName>
    </recommendedName>
</protein>
<name>F3Z1T5_DESAF</name>
<proteinExistence type="predicted"/>
<dbReference type="KEGG" id="daf:Desaf_2912"/>
<dbReference type="EMBL" id="CP003221">
    <property type="protein sequence ID" value="EGJ51220.1"/>
    <property type="molecule type" value="Genomic_DNA"/>
</dbReference>
<dbReference type="AlphaFoldDB" id="F3Z1T5"/>
<dbReference type="Proteomes" id="UP000007844">
    <property type="component" value="Chromosome"/>
</dbReference>
<gene>
    <name evidence="1" type="ORF">Desaf_2912</name>
</gene>
<organism evidence="1 2">
    <name type="scientific">Desulfocurvibacter africanus subsp. africanus str. Walvis Bay</name>
    <dbReference type="NCBI Taxonomy" id="690850"/>
    <lineage>
        <taxon>Bacteria</taxon>
        <taxon>Pseudomonadati</taxon>
        <taxon>Thermodesulfobacteriota</taxon>
        <taxon>Desulfovibrionia</taxon>
        <taxon>Desulfovibrionales</taxon>
        <taxon>Desulfovibrionaceae</taxon>
        <taxon>Desulfocurvibacter</taxon>
    </lineage>
</organism>
<dbReference type="InterPro" id="IPR005358">
    <property type="entry name" value="Puta_zinc/iron-chelating_dom"/>
</dbReference>